<keyword evidence="4" id="KW-1185">Reference proteome</keyword>
<feature type="transmembrane region" description="Helical" evidence="2">
    <location>
        <begin position="35"/>
        <end position="57"/>
    </location>
</feature>
<dbReference type="Pfam" id="PF07676">
    <property type="entry name" value="PD40"/>
    <property type="match status" value="3"/>
</dbReference>
<keyword evidence="2" id="KW-0812">Transmembrane</keyword>
<dbReference type="SUPFAM" id="SSF82171">
    <property type="entry name" value="DPP6 N-terminal domain-like"/>
    <property type="match status" value="1"/>
</dbReference>
<gene>
    <name evidence="3" type="ORF">N865_14035</name>
</gene>
<dbReference type="AlphaFoldDB" id="W9G3U4"/>
<comment type="caution">
    <text evidence="3">The sequence shown here is derived from an EMBL/GenBank/DDBJ whole genome shotgun (WGS) entry which is preliminary data.</text>
</comment>
<dbReference type="InterPro" id="IPR011042">
    <property type="entry name" value="6-blade_b-propeller_TolB-like"/>
</dbReference>
<keyword evidence="2" id="KW-0472">Membrane</keyword>
<dbReference type="PANTHER" id="PTHR36842">
    <property type="entry name" value="PROTEIN TOLB HOMOLOG"/>
    <property type="match status" value="1"/>
</dbReference>
<dbReference type="PANTHER" id="PTHR36842:SF1">
    <property type="entry name" value="PROTEIN TOLB"/>
    <property type="match status" value="1"/>
</dbReference>
<dbReference type="Proteomes" id="UP000019489">
    <property type="component" value="Unassembled WGS sequence"/>
</dbReference>
<evidence type="ECO:0000256" key="2">
    <source>
        <dbReference type="SAM" id="Phobius"/>
    </source>
</evidence>
<keyword evidence="2" id="KW-1133">Transmembrane helix</keyword>
<evidence type="ECO:0000313" key="4">
    <source>
        <dbReference type="Proteomes" id="UP000019489"/>
    </source>
</evidence>
<dbReference type="Gene3D" id="2.120.10.60">
    <property type="entry name" value="Tricorn protease N-terminal domain"/>
    <property type="match status" value="1"/>
</dbReference>
<organism evidence="3 4">
    <name type="scientific">Intrasporangium oryzae NRRL B-24470</name>
    <dbReference type="NCBI Taxonomy" id="1386089"/>
    <lineage>
        <taxon>Bacteria</taxon>
        <taxon>Bacillati</taxon>
        <taxon>Actinomycetota</taxon>
        <taxon>Actinomycetes</taxon>
        <taxon>Micrococcales</taxon>
        <taxon>Intrasporangiaceae</taxon>
        <taxon>Intrasporangium</taxon>
    </lineage>
</organism>
<protein>
    <submittedName>
        <fullName evidence="3">Uncharacterized protein</fullName>
    </submittedName>
</protein>
<dbReference type="EMBL" id="AWSA01000037">
    <property type="protein sequence ID" value="EWT00675.1"/>
    <property type="molecule type" value="Genomic_DNA"/>
</dbReference>
<dbReference type="RefSeq" id="WP_034807830.1">
    <property type="nucleotide sequence ID" value="NZ_AWSA01000037.1"/>
</dbReference>
<accession>W9G3U4</accession>
<dbReference type="Gene3D" id="2.120.10.30">
    <property type="entry name" value="TolB, C-terminal domain"/>
    <property type="match status" value="1"/>
</dbReference>
<dbReference type="STRING" id="1386089.N865_14035"/>
<sequence length="357" mass="38182">MPDVRQFTRETEHSVVLPSFDTIVARRRERTRNRLIVATAGCLAVIVAVLAAVSSGWQNHAAPIPATSPGVNPSTTWLSFESPFGVEIVHPDGSDRHVLLDRLDKNPHDLSWAPDGSRVAWVTIEPDLSRDVWVADVVKGSVSSQRRLVDCSAPCTNTETPAFSPDGRHVVFGLDRANGNELRIVDARTGAGTRSIPVPQSYFGPVWSPDGRYLALTVGSADAGGTPDAHIAIVDLTASTPSIRRIDTGGDNAHDVAWSPDGSRLAYVDAPDRNYDAGGNLVTVRPDGSERKQVTRLPTGSGLLTPTWSHDSRSVYAVIKTLPDEDQVGKIDLATGAFAAVVDRIGNVMVGGYVKVG</sequence>
<proteinExistence type="inferred from homology"/>
<evidence type="ECO:0000256" key="1">
    <source>
        <dbReference type="ARBA" id="ARBA00009820"/>
    </source>
</evidence>
<reference evidence="3 4" key="1">
    <citation type="submission" date="2013-08" db="EMBL/GenBank/DDBJ databases">
        <title>Intrasporangium oryzae NRRL B-24470.</title>
        <authorList>
            <person name="Liu H."/>
            <person name="Wang G."/>
        </authorList>
    </citation>
    <scope>NUCLEOTIDE SEQUENCE [LARGE SCALE GENOMIC DNA]</scope>
    <source>
        <strain evidence="3 4">NRRL B-24470</strain>
    </source>
</reference>
<dbReference type="OrthoDB" id="262125at2"/>
<comment type="similarity">
    <text evidence="1">Belongs to the TolB family.</text>
</comment>
<evidence type="ECO:0000313" key="3">
    <source>
        <dbReference type="EMBL" id="EWT00675.1"/>
    </source>
</evidence>
<name>W9G3U4_9MICO</name>
<dbReference type="eggNOG" id="COG0823">
    <property type="taxonomic scope" value="Bacteria"/>
</dbReference>
<dbReference type="InterPro" id="IPR011659">
    <property type="entry name" value="WD40"/>
</dbReference>